<proteinExistence type="predicted"/>
<organism evidence="1 2">
    <name type="scientific">Lentinus tigrinus ALCF2SS1-6</name>
    <dbReference type="NCBI Taxonomy" id="1328759"/>
    <lineage>
        <taxon>Eukaryota</taxon>
        <taxon>Fungi</taxon>
        <taxon>Dikarya</taxon>
        <taxon>Basidiomycota</taxon>
        <taxon>Agaricomycotina</taxon>
        <taxon>Agaricomycetes</taxon>
        <taxon>Polyporales</taxon>
        <taxon>Polyporaceae</taxon>
        <taxon>Lentinus</taxon>
    </lineage>
</organism>
<gene>
    <name evidence="1" type="ORF">L227DRAFT_613193</name>
</gene>
<sequence>MTSRTSSRIRRFIQTNCVQDTIFSLSRLPLSACTWPAPPNGILSLGEQPVTVVVVGTVASVKSNSGYGHLLPASHCIRLELARNNDYPIYADVLRRWAYIEPRIPAFFEAWAYANNQEPPQHHPPIVPQLYLSLQRIGYGSQIITFADLRVHDVVRLEAAICRGVVRSVYFHVKRLDVLERPPYNIPGFYS</sequence>
<evidence type="ECO:0000313" key="1">
    <source>
        <dbReference type="EMBL" id="RPD58131.1"/>
    </source>
</evidence>
<protein>
    <submittedName>
        <fullName evidence="1">Uncharacterized protein</fullName>
    </submittedName>
</protein>
<reference evidence="1" key="1">
    <citation type="journal article" date="2018" name="Genome Biol. Evol.">
        <title>Genomics and development of Lentinus tigrinus, a white-rot wood-decaying mushroom with dimorphic fruiting bodies.</title>
        <authorList>
            <person name="Wu B."/>
            <person name="Xu Z."/>
            <person name="Knudson A."/>
            <person name="Carlson A."/>
            <person name="Chen N."/>
            <person name="Kovaka S."/>
            <person name="LaButti K."/>
            <person name="Lipzen A."/>
            <person name="Pennachio C."/>
            <person name="Riley R."/>
            <person name="Schakwitz W."/>
            <person name="Umezawa K."/>
            <person name="Ohm R.A."/>
            <person name="Grigoriev I.V."/>
            <person name="Nagy L.G."/>
            <person name="Gibbons J."/>
            <person name="Hibbett D."/>
        </authorList>
    </citation>
    <scope>NUCLEOTIDE SEQUENCE [LARGE SCALE GENOMIC DNA]</scope>
    <source>
        <strain evidence="1">ALCF2SS1-6</strain>
    </source>
</reference>
<keyword evidence="2" id="KW-1185">Reference proteome</keyword>
<accession>A0A5C2S3R9</accession>
<dbReference type="Proteomes" id="UP000313359">
    <property type="component" value="Unassembled WGS sequence"/>
</dbReference>
<evidence type="ECO:0000313" key="2">
    <source>
        <dbReference type="Proteomes" id="UP000313359"/>
    </source>
</evidence>
<dbReference type="EMBL" id="ML122277">
    <property type="protein sequence ID" value="RPD58131.1"/>
    <property type="molecule type" value="Genomic_DNA"/>
</dbReference>
<name>A0A5C2S3R9_9APHY</name>
<dbReference type="AlphaFoldDB" id="A0A5C2S3R9"/>